<evidence type="ECO:0000313" key="1">
    <source>
        <dbReference type="EMBL" id="CCG43225.1"/>
    </source>
</evidence>
<dbReference type="Proteomes" id="UP000004169">
    <property type="component" value="Unassembled WGS sequence"/>
</dbReference>
<accession>H8FXY7</accession>
<dbReference type="eggNOG" id="ENOG5032YZS">
    <property type="taxonomic scope" value="Bacteria"/>
</dbReference>
<comment type="caution">
    <text evidence="1">The sequence shown here is derived from an EMBL/GenBank/DDBJ whole genome shotgun (WGS) entry which is preliminary data.</text>
</comment>
<organism evidence="1 2">
    <name type="scientific">Magnetospirillum molischianum DSM 120</name>
    <dbReference type="NCBI Taxonomy" id="1150626"/>
    <lineage>
        <taxon>Bacteria</taxon>
        <taxon>Pseudomonadati</taxon>
        <taxon>Pseudomonadota</taxon>
        <taxon>Alphaproteobacteria</taxon>
        <taxon>Rhodospirillales</taxon>
        <taxon>Rhodospirillaceae</taxon>
        <taxon>Magnetospirillum</taxon>
    </lineage>
</organism>
<keyword evidence="2" id="KW-1185">Reference proteome</keyword>
<dbReference type="EMBL" id="CAHP01000060">
    <property type="protein sequence ID" value="CCG43225.1"/>
    <property type="molecule type" value="Genomic_DNA"/>
</dbReference>
<evidence type="ECO:0000313" key="2">
    <source>
        <dbReference type="Proteomes" id="UP000004169"/>
    </source>
</evidence>
<protein>
    <recommendedName>
        <fullName evidence="3">ParB/Sulfiredoxin domain-containing protein</fullName>
    </recommendedName>
</protein>
<name>H8FXY7_MAGML</name>
<reference evidence="1 2" key="1">
    <citation type="journal article" date="2012" name="J. Bacteriol.">
        <title>Draft Genome Sequence of the Purple Photosynthetic Bacterium Phaeospirillum molischianum DSM120, a Particularly Versatile Bacterium.</title>
        <authorList>
            <person name="Duquesne K."/>
            <person name="Prima V."/>
            <person name="Ji B."/>
            <person name="Rouy Z."/>
            <person name="Medigue C."/>
            <person name="Talla E."/>
            <person name="Sturgis J.N."/>
        </authorList>
    </citation>
    <scope>NUCLEOTIDE SEQUENCE [LARGE SCALE GENOMIC DNA]</scope>
    <source>
        <strain evidence="2">DSM120</strain>
    </source>
</reference>
<gene>
    <name evidence="1" type="ORF">PHAMO_80016</name>
</gene>
<dbReference type="RefSeq" id="WP_002731270.1">
    <property type="nucleotide sequence ID" value="NZ_CAHP01000060.1"/>
</dbReference>
<evidence type="ECO:0008006" key="3">
    <source>
        <dbReference type="Google" id="ProtNLM"/>
    </source>
</evidence>
<sequence>MSRKATLTLVHPTIPHYLAGVTVEVKEITPEFAKELLDRLQTDKRRNRNFRRSNAEAIQRVMEADLFKFNGESVVIDRDGFPIQGQHRLWACWKSNKPFWTVFVNGVDPDAKVTLDTCAKRKNSDVLTYSNEVRATVLASAINWLWRYRSGASLSNQGSVNAQEMLALLNENPGLRASVEATQPLAGITHHSVAAWCHYEFGLVDATARDSFFESLIDGAGLSKGSPVLALRNRLYSMKRSDLFVRNAHVVVLFIHAWNAMRQGKRVKSLGSGHKLSGAIPVIF</sequence>
<dbReference type="OrthoDB" id="950695at2"/>
<proteinExistence type="predicted"/>
<dbReference type="AlphaFoldDB" id="H8FXY7"/>